<sequence length="47" mass="5381">MQLISPHLISSRLVIRPLLPPALRQVLKLTTDCSTGRQDFTMFFPNK</sequence>
<evidence type="ECO:0000313" key="2">
    <source>
        <dbReference type="Proteomes" id="UP000006620"/>
    </source>
</evidence>
<proteinExistence type="predicted"/>
<organism evidence="1 2">
    <name type="scientific">Paenibacillus mucilaginosus (strain KNP414)</name>
    <dbReference type="NCBI Taxonomy" id="1036673"/>
    <lineage>
        <taxon>Bacteria</taxon>
        <taxon>Bacillati</taxon>
        <taxon>Bacillota</taxon>
        <taxon>Bacilli</taxon>
        <taxon>Bacillales</taxon>
        <taxon>Paenibacillaceae</taxon>
        <taxon>Paenibacillus</taxon>
    </lineage>
</organism>
<dbReference type="HOGENOM" id="CLU_3171051_0_0_9"/>
<reference evidence="2" key="1">
    <citation type="submission" date="2011-06" db="EMBL/GenBank/DDBJ databases">
        <title>Complete genome sequence of Paenibacillus mucilaginosus KNP414.</title>
        <authorList>
            <person name="Wang J."/>
            <person name="Hu S."/>
            <person name="Hu X."/>
            <person name="Zhang B."/>
            <person name="Dong D."/>
            <person name="Zhang S."/>
            <person name="Zhao K."/>
            <person name="Wu D."/>
        </authorList>
    </citation>
    <scope>NUCLEOTIDE SEQUENCE [LARGE SCALE GENOMIC DNA]</scope>
    <source>
        <strain evidence="2">KNP414</strain>
    </source>
</reference>
<gene>
    <name evidence="1" type="ordered locus">KNP414_01582</name>
</gene>
<dbReference type="EMBL" id="CP002869">
    <property type="protein sequence ID" value="AEI40146.1"/>
    <property type="molecule type" value="Genomic_DNA"/>
</dbReference>
<name>F8FNN4_PAEMK</name>
<dbReference type="Proteomes" id="UP000006620">
    <property type="component" value="Chromosome"/>
</dbReference>
<evidence type="ECO:0000313" key="1">
    <source>
        <dbReference type="EMBL" id="AEI40146.1"/>
    </source>
</evidence>
<accession>F8FNN4</accession>
<dbReference type="AlphaFoldDB" id="F8FNN4"/>
<protein>
    <submittedName>
        <fullName evidence="1">Uncharacterized protein</fullName>
    </submittedName>
</protein>
<dbReference type="KEGG" id="pms:KNP414_01582"/>
<reference evidence="1 2" key="2">
    <citation type="journal article" date="2013" name="Genome Announc.">
        <title>Genome Sequence of Growth-Improving Paenibacillus mucilaginosus Strain KNP414.</title>
        <authorList>
            <person name="Lu J.J."/>
            <person name="Wang J.F."/>
            <person name="Hu X.F."/>
        </authorList>
    </citation>
    <scope>NUCLEOTIDE SEQUENCE [LARGE SCALE GENOMIC DNA]</scope>
    <source>
        <strain evidence="1 2">KNP414</strain>
    </source>
</reference>